<keyword evidence="3" id="KW-0732">Signal</keyword>
<dbReference type="Pfam" id="PF24346">
    <property type="entry name" value="DUF7507"/>
    <property type="match status" value="4"/>
</dbReference>
<evidence type="ECO:0000313" key="6">
    <source>
        <dbReference type="Proteomes" id="UP001501570"/>
    </source>
</evidence>
<accession>A0ABP9SCB1</accession>
<proteinExistence type="predicted"/>
<organism evidence="5 6">
    <name type="scientific">Rugosimonospora acidiphila</name>
    <dbReference type="NCBI Taxonomy" id="556531"/>
    <lineage>
        <taxon>Bacteria</taxon>
        <taxon>Bacillati</taxon>
        <taxon>Actinomycetota</taxon>
        <taxon>Actinomycetes</taxon>
        <taxon>Micromonosporales</taxon>
        <taxon>Micromonosporaceae</taxon>
        <taxon>Rugosimonospora</taxon>
    </lineage>
</organism>
<sequence length="529" mass="51821">MPAIGAALLAVGWLPLAGAAPAVAEGTRAPGLSLTKIAIPTSVSTAGQQVTYQFVATNTGEVTLSGLTVADTDFTGTGTPPVITCPDPTLAPSDQVTCTGTYSVTQDDLDAGTAISDTATATGTTPDGTATTSSPSTATVDITAAPSLSLVKSAIPSTVTAAGQVITYSFLVINNGTVTVSGLVITETAFSGTGTPPAVTCPITTLAPEASTTCAGTYTVTSADIAAGGLTNTATATGTGADGTATTSPPSFVVVDTDISPGLALTKLADPAIVSAAGQRVTYRYVVTNSGDGILTGVLVFDSAFSGTGTPPAITCPDTTLAAGEQTTCTGTYLVTQADVDAGGVTNTATANATVPGDGSIATPPSDAALDITAAPSLSLVKSAEPTAVTAAGQQVTYSFRVLNNGNVTLTGVRVAETLFSGTGPQPAIACPATVLAPAQDMTCTSHYPVTKADLDARRISDTAVVTATDPSGGTVTSPPSTASVAVGSGSLPVTGRSLTRIVVAGLVAAGGGLVLLGTAFALNRRRTH</sequence>
<keyword evidence="2" id="KW-0812">Transmembrane</keyword>
<evidence type="ECO:0000256" key="1">
    <source>
        <dbReference type="SAM" id="MobiDB-lite"/>
    </source>
</evidence>
<dbReference type="InterPro" id="IPR055354">
    <property type="entry name" value="DUF7507"/>
</dbReference>
<feature type="domain" description="DUF7507" evidence="4">
    <location>
        <begin position="29"/>
        <end position="133"/>
    </location>
</feature>
<dbReference type="InterPro" id="IPR047589">
    <property type="entry name" value="DUF11_rpt"/>
</dbReference>
<comment type="caution">
    <text evidence="5">The sequence shown here is derived from an EMBL/GenBank/DDBJ whole genome shotgun (WGS) entry which is preliminary data.</text>
</comment>
<feature type="domain" description="DUF7507" evidence="4">
    <location>
        <begin position="145"/>
        <end position="248"/>
    </location>
</feature>
<feature type="domain" description="DUF7507" evidence="4">
    <location>
        <begin position="375"/>
        <end position="478"/>
    </location>
</feature>
<protein>
    <recommendedName>
        <fullName evidence="4">DUF7507 domain-containing protein</fullName>
    </recommendedName>
</protein>
<evidence type="ECO:0000256" key="3">
    <source>
        <dbReference type="SAM" id="SignalP"/>
    </source>
</evidence>
<feature type="domain" description="DUF7507" evidence="4">
    <location>
        <begin position="260"/>
        <end position="359"/>
    </location>
</feature>
<name>A0ABP9SCB1_9ACTN</name>
<feature type="region of interest" description="Disordered" evidence="1">
    <location>
        <begin position="117"/>
        <end position="136"/>
    </location>
</feature>
<dbReference type="PANTHER" id="PTHR34819:SF3">
    <property type="entry name" value="CELL SURFACE PROTEIN"/>
    <property type="match status" value="1"/>
</dbReference>
<feature type="chain" id="PRO_5046460006" description="DUF7507 domain-containing protein" evidence="3">
    <location>
        <begin position="25"/>
        <end position="529"/>
    </location>
</feature>
<dbReference type="InterPro" id="IPR051172">
    <property type="entry name" value="Chlamydia_OmcB"/>
</dbReference>
<keyword evidence="2" id="KW-1133">Transmembrane helix</keyword>
<dbReference type="EMBL" id="BAABJQ010000020">
    <property type="protein sequence ID" value="GAA5194127.1"/>
    <property type="molecule type" value="Genomic_DNA"/>
</dbReference>
<feature type="transmembrane region" description="Helical" evidence="2">
    <location>
        <begin position="502"/>
        <end position="523"/>
    </location>
</feature>
<evidence type="ECO:0000259" key="4">
    <source>
        <dbReference type="Pfam" id="PF24346"/>
    </source>
</evidence>
<evidence type="ECO:0000313" key="5">
    <source>
        <dbReference type="EMBL" id="GAA5194127.1"/>
    </source>
</evidence>
<keyword evidence="2" id="KW-0472">Membrane</keyword>
<gene>
    <name evidence="5" type="ORF">GCM10023322_57780</name>
</gene>
<reference evidence="6" key="1">
    <citation type="journal article" date="2019" name="Int. J. Syst. Evol. Microbiol.">
        <title>The Global Catalogue of Microorganisms (GCM) 10K type strain sequencing project: providing services to taxonomists for standard genome sequencing and annotation.</title>
        <authorList>
            <consortium name="The Broad Institute Genomics Platform"/>
            <consortium name="The Broad Institute Genome Sequencing Center for Infectious Disease"/>
            <person name="Wu L."/>
            <person name="Ma J."/>
        </authorList>
    </citation>
    <scope>NUCLEOTIDE SEQUENCE [LARGE SCALE GENOMIC DNA]</scope>
    <source>
        <strain evidence="6">JCM 18304</strain>
    </source>
</reference>
<dbReference type="NCBIfam" id="TIGR01451">
    <property type="entry name" value="B_ant_repeat"/>
    <property type="match status" value="1"/>
</dbReference>
<evidence type="ECO:0000256" key="2">
    <source>
        <dbReference type="SAM" id="Phobius"/>
    </source>
</evidence>
<keyword evidence="6" id="KW-1185">Reference proteome</keyword>
<dbReference type="PANTHER" id="PTHR34819">
    <property type="entry name" value="LARGE CYSTEINE-RICH PERIPLASMIC PROTEIN OMCB"/>
    <property type="match status" value="1"/>
</dbReference>
<feature type="signal peptide" evidence="3">
    <location>
        <begin position="1"/>
        <end position="24"/>
    </location>
</feature>
<dbReference type="Proteomes" id="UP001501570">
    <property type="component" value="Unassembled WGS sequence"/>
</dbReference>